<keyword evidence="21" id="KW-1185">Reference proteome</keyword>
<keyword evidence="4 15" id="KW-0479">Metal-binding</keyword>
<evidence type="ECO:0000256" key="10">
    <source>
        <dbReference type="ARBA" id="ARBA00023136"/>
    </source>
</evidence>
<feature type="binding site" evidence="14">
    <location>
        <position position="646"/>
    </location>
    <ligand>
        <name>ATP</name>
        <dbReference type="ChEBI" id="CHEBI:30616"/>
    </ligand>
</feature>
<comment type="caution">
    <text evidence="20">The sequence shown here is derived from an EMBL/GenBank/DDBJ whole genome shotgun (WGS) entry which is preliminary data.</text>
</comment>
<dbReference type="InterPro" id="IPR036412">
    <property type="entry name" value="HAD-like_sf"/>
</dbReference>
<dbReference type="GO" id="GO:0006892">
    <property type="term" value="P:post-Golgi vesicle-mediated transport"/>
    <property type="evidence" value="ECO:0007669"/>
    <property type="project" value="TreeGrafter"/>
</dbReference>
<sequence>MASAKDNDATLTYCRKWVSQQRIRQRRWTSKSWARAQAIAEMVYKRYILEGLLRQKPIPPSKDGRHIPLKPGLARRKPLVDERTGRAYVPNFIRSSRYTLWDFLPKQLFFQFSKLANFYFLVIGILQMIPGLSTTGTYTTIGPLIAFVALSMAKEGYDDYRRYRLDKLENRSSAWVLDPEATVKNQPRRERAKSHGLFGKEKQAVGGDPQLADLEAVRSGLGEPARWARVEWQDVRVGDIIQLQRDENVPADIVLLHATGPNNIAYIETMALDGETNLKSKQACPLLAKHCSTIAGIEACDAEIVSEDPNIDLYNFEGRVTVRGKTMPLTLNEVVYRGSTLRNTAEAIGLVINSGEECKIRMNANKNVRAKAPEMQYAVNRIVILLVFFVIALSVGCTGGYIIWRGDYESRAWYLNRGSVSLGHIFIAFVIAYNTLIPLSLYVSLEIVKLGQLYLLNDLEMYDPVTDTPMVANTSTILENLGQVGYVFSDKTGTLTENIMKFRRMSVAGTAWLHDMDLQNEMGKRATHGNQKRQMEKGFWSSPSKVSKRLADPEVMEEPLVEGYRSGIAYPAVTSPAPRWNSPAHLTHNQLELKTDDLLRYISSRPDSPFSRKVRQFILCLALCHTCLPETKEGGEISFQAASPDELALVEAAKDLGFLLVDRAAQSMTLQIRTATGTTTTETYEILDVIEFSSKRKRMSIIIRMPDRKLCIFTKGADSVILPRLRQKEIAMQTVSAVERRASMRRSAEQEKALLRRSLQSPTRDSMNLMRSPSTLDRRNSWRRSSTIPSAVETWLSRRETGGFEDESTGDGAYSGPRRSFGATRSLELARLADPLDSLVDEALILNEAAVFERCFEQVDNFATEGLRTLIFAYRFLDEQDYQNWKAIYHEATTSLVKRQERIEEAAELIERDFDLAGATAIEDKLQQGVPETIDKLRRANIKVWMLTGDKRETAINIAHSARICKPFSEVYILDVTQGDLQERLFSTLTEVGRGMVPHSVAVIDGHTLSVVEDNEALRQLFFDLAARVDSVICCRASPSQKANLVRCIRRQAPKAVTLAIGDGANDIAMIQASHVGIGISGREGLQAARISDYSIAQFRFLQRLLFVHGRWNYIRSGKYILGTFWKEVVFYLIQAHYQRYNGYTGTSIFESASLTVFNSIFTSLPVIIPGIFERDLSAATLMAVPELYTFGQRNKGFNFVQYLGWMAVAVAESAIIYYSVHYIYATASHFPVETDLFAVGQLAYSCAVVLINLKLMFLEVRDRTIIMLGAMAVSLAAWFLWNVVLSAVYSRSPGPYVVRDAFLYGFGREGMWWLLGVTAVRKSLWPTDTDLMQEMESMKGVMEVLRDHAVASGGETGGGGAVGECGGVGNGDAASVKTATTMSASAATAASPTQWEGCHPHRHHHHHHHHQYRPSYHGHGNGHGQSAGGVSSNGPGRLTGEFVRPQFTPPPEERENPMERIETGIGSEKEERDRR</sequence>
<keyword evidence="6 14" id="KW-0067">ATP-binding</keyword>
<evidence type="ECO:0000259" key="18">
    <source>
        <dbReference type="Pfam" id="PF16209"/>
    </source>
</evidence>
<feature type="binding site" evidence="14">
    <location>
        <position position="950"/>
    </location>
    <ligand>
        <name>ATP</name>
        <dbReference type="ChEBI" id="CHEBI:30616"/>
    </ligand>
</feature>
<dbReference type="SUPFAM" id="SSF81660">
    <property type="entry name" value="Metal cation-transporting ATPase, ATP-binding domain N"/>
    <property type="match status" value="1"/>
</dbReference>
<evidence type="ECO:0000256" key="15">
    <source>
        <dbReference type="PIRSR" id="PIRSR606539-3"/>
    </source>
</evidence>
<keyword evidence="10 16" id="KW-0472">Membrane</keyword>
<feature type="binding site" evidence="14">
    <location>
        <position position="949"/>
    </location>
    <ligand>
        <name>ATP</name>
        <dbReference type="ChEBI" id="CHEBI:30616"/>
    </ligand>
</feature>
<dbReference type="InterPro" id="IPR023299">
    <property type="entry name" value="ATPase_P-typ_cyto_dom_N"/>
</dbReference>
<dbReference type="FunFam" id="3.40.50.1000:FF:000172">
    <property type="entry name" value="Phospholipid-transporting ATPase"/>
    <property type="match status" value="1"/>
</dbReference>
<accession>A0AAN6YV35</accession>
<gene>
    <name evidence="20" type="ORF">N656DRAFT_835548</name>
</gene>
<evidence type="ECO:0000256" key="9">
    <source>
        <dbReference type="ARBA" id="ARBA00022989"/>
    </source>
</evidence>
<dbReference type="SUPFAM" id="SSF56784">
    <property type="entry name" value="HAD-like"/>
    <property type="match status" value="1"/>
</dbReference>
<dbReference type="GeneID" id="89942876"/>
<dbReference type="InterPro" id="IPR032630">
    <property type="entry name" value="P_typ_ATPase_c"/>
</dbReference>
<feature type="transmembrane region" description="Helical" evidence="16">
    <location>
        <begin position="1203"/>
        <end position="1225"/>
    </location>
</feature>
<evidence type="ECO:0000256" key="11">
    <source>
        <dbReference type="ARBA" id="ARBA00034036"/>
    </source>
</evidence>
<dbReference type="GO" id="GO:0032456">
    <property type="term" value="P:endocytic recycling"/>
    <property type="evidence" value="ECO:0007669"/>
    <property type="project" value="TreeGrafter"/>
</dbReference>
<evidence type="ECO:0000259" key="19">
    <source>
        <dbReference type="Pfam" id="PF16212"/>
    </source>
</evidence>
<keyword evidence="3 16" id="KW-0812">Transmembrane</keyword>
<keyword evidence="5 14" id="KW-0547">Nucleotide-binding</keyword>
<comment type="subcellular location">
    <subcellularLocation>
        <location evidence="1 16">Membrane</location>
        <topology evidence="1 16">Multi-pass membrane protein</topology>
    </subcellularLocation>
</comment>
<evidence type="ECO:0000256" key="5">
    <source>
        <dbReference type="ARBA" id="ARBA00022741"/>
    </source>
</evidence>
<dbReference type="EC" id="7.6.2.1" evidence="16"/>
<keyword evidence="9 16" id="KW-1133">Transmembrane helix</keyword>
<feature type="domain" description="P-type ATPase C-terminal" evidence="19">
    <location>
        <begin position="1089"/>
        <end position="1321"/>
    </location>
</feature>
<evidence type="ECO:0000256" key="17">
    <source>
        <dbReference type="SAM" id="MobiDB-lite"/>
    </source>
</evidence>
<feature type="region of interest" description="Disordered" evidence="17">
    <location>
        <begin position="759"/>
        <end position="783"/>
    </location>
</feature>
<dbReference type="InterPro" id="IPR018303">
    <property type="entry name" value="ATPase_P-typ_P_site"/>
</dbReference>
<evidence type="ECO:0000313" key="20">
    <source>
        <dbReference type="EMBL" id="KAK4114623.1"/>
    </source>
</evidence>
<dbReference type="EMBL" id="MU853336">
    <property type="protein sequence ID" value="KAK4114623.1"/>
    <property type="molecule type" value="Genomic_DNA"/>
</dbReference>
<feature type="domain" description="P-type ATPase N-terminal" evidence="18">
    <location>
        <begin position="85"/>
        <end position="141"/>
    </location>
</feature>
<comment type="catalytic activity">
    <reaction evidence="11 16">
        <text>ATP + H2O + phospholipidSide 1 = ADP + phosphate + phospholipidSide 2.</text>
        <dbReference type="EC" id="7.6.2.1"/>
    </reaction>
</comment>
<dbReference type="GO" id="GO:0016887">
    <property type="term" value="F:ATP hydrolysis activity"/>
    <property type="evidence" value="ECO:0007669"/>
    <property type="project" value="InterPro"/>
</dbReference>
<dbReference type="Pfam" id="PF16212">
    <property type="entry name" value="PhoLip_ATPase_C"/>
    <property type="match status" value="1"/>
</dbReference>
<feature type="binding site" evidence="14">
    <location>
        <position position="868"/>
    </location>
    <ligand>
        <name>ATP</name>
        <dbReference type="ChEBI" id="CHEBI:30616"/>
    </ligand>
</feature>
<comment type="similarity">
    <text evidence="2 16">Belongs to the cation transport ATPase (P-type) (TC 3.A.3) family. Type IV subfamily.</text>
</comment>
<comment type="catalytic activity">
    <reaction evidence="12">
        <text>a 1,2-diacyl-sn-glycero-3-phosphoethanolamine(out) + ATP + H2O = a 1,2-diacyl-sn-glycero-3-phosphoethanolamine(in) + ADP + phosphate + H(+)</text>
        <dbReference type="Rhea" id="RHEA:66132"/>
        <dbReference type="ChEBI" id="CHEBI:15377"/>
        <dbReference type="ChEBI" id="CHEBI:15378"/>
        <dbReference type="ChEBI" id="CHEBI:30616"/>
        <dbReference type="ChEBI" id="CHEBI:43474"/>
        <dbReference type="ChEBI" id="CHEBI:64612"/>
        <dbReference type="ChEBI" id="CHEBI:456216"/>
    </reaction>
    <physiologicalReaction direction="left-to-right" evidence="12">
        <dbReference type="Rhea" id="RHEA:66133"/>
    </physiologicalReaction>
</comment>
<dbReference type="NCBIfam" id="TIGR01652">
    <property type="entry name" value="ATPase-Plipid"/>
    <property type="match status" value="2"/>
</dbReference>
<feature type="binding site" evidence="14">
    <location>
        <position position="1036"/>
    </location>
    <ligand>
        <name>ATP</name>
        <dbReference type="ChEBI" id="CHEBI:30616"/>
    </ligand>
</feature>
<feature type="transmembrane region" description="Helical" evidence="16">
    <location>
        <begin position="382"/>
        <end position="404"/>
    </location>
</feature>
<feature type="binding site" evidence="14">
    <location>
        <position position="1042"/>
    </location>
    <ligand>
        <name>ATP</name>
        <dbReference type="ChEBI" id="CHEBI:30616"/>
    </ligand>
</feature>
<evidence type="ECO:0000256" key="16">
    <source>
        <dbReference type="RuleBase" id="RU362033"/>
    </source>
</evidence>
<dbReference type="RefSeq" id="XP_064672193.1">
    <property type="nucleotide sequence ID" value="XM_064818750.1"/>
</dbReference>
<feature type="transmembrane region" description="Helical" evidence="16">
    <location>
        <begin position="108"/>
        <end position="129"/>
    </location>
</feature>
<keyword evidence="8 16" id="KW-1278">Translocase</keyword>
<dbReference type="Pfam" id="PF16209">
    <property type="entry name" value="PhoLip_ATPase_N"/>
    <property type="match status" value="1"/>
</dbReference>
<feature type="binding site" evidence="15">
    <location>
        <position position="492"/>
    </location>
    <ligand>
        <name>Mg(2+)</name>
        <dbReference type="ChEBI" id="CHEBI:18420"/>
    </ligand>
</feature>
<feature type="compositionally biased region" description="Basic residues" evidence="17">
    <location>
        <begin position="1401"/>
        <end position="1413"/>
    </location>
</feature>
<evidence type="ECO:0000256" key="8">
    <source>
        <dbReference type="ARBA" id="ARBA00022967"/>
    </source>
</evidence>
<dbReference type="SUPFAM" id="SSF81665">
    <property type="entry name" value="Calcium ATPase, transmembrane domain M"/>
    <property type="match status" value="1"/>
</dbReference>
<feature type="transmembrane region" description="Helical" evidence="16">
    <location>
        <begin position="424"/>
        <end position="445"/>
    </location>
</feature>
<feature type="binding site" evidence="14">
    <location>
        <position position="692"/>
    </location>
    <ligand>
        <name>ATP</name>
        <dbReference type="ChEBI" id="CHEBI:30616"/>
    </ligand>
</feature>
<feature type="binding site" evidence="14">
    <location>
        <position position="948"/>
    </location>
    <ligand>
        <name>ATP</name>
        <dbReference type="ChEBI" id="CHEBI:30616"/>
    </ligand>
</feature>
<organism evidence="20 21">
    <name type="scientific">Canariomyces notabilis</name>
    <dbReference type="NCBI Taxonomy" id="2074819"/>
    <lineage>
        <taxon>Eukaryota</taxon>
        <taxon>Fungi</taxon>
        <taxon>Dikarya</taxon>
        <taxon>Ascomycota</taxon>
        <taxon>Pezizomycotina</taxon>
        <taxon>Sordariomycetes</taxon>
        <taxon>Sordariomycetidae</taxon>
        <taxon>Sordariales</taxon>
        <taxon>Chaetomiaceae</taxon>
        <taxon>Canariomyces</taxon>
    </lineage>
</organism>
<reference evidence="20" key="1">
    <citation type="journal article" date="2023" name="Mol. Phylogenet. Evol.">
        <title>Genome-scale phylogeny and comparative genomics of the fungal order Sordariales.</title>
        <authorList>
            <person name="Hensen N."/>
            <person name="Bonometti L."/>
            <person name="Westerberg I."/>
            <person name="Brannstrom I.O."/>
            <person name="Guillou S."/>
            <person name="Cros-Aarteil S."/>
            <person name="Calhoun S."/>
            <person name="Haridas S."/>
            <person name="Kuo A."/>
            <person name="Mondo S."/>
            <person name="Pangilinan J."/>
            <person name="Riley R."/>
            <person name="LaButti K."/>
            <person name="Andreopoulos B."/>
            <person name="Lipzen A."/>
            <person name="Chen C."/>
            <person name="Yan M."/>
            <person name="Daum C."/>
            <person name="Ng V."/>
            <person name="Clum A."/>
            <person name="Steindorff A."/>
            <person name="Ohm R.A."/>
            <person name="Martin F."/>
            <person name="Silar P."/>
            <person name="Natvig D.O."/>
            <person name="Lalanne C."/>
            <person name="Gautier V."/>
            <person name="Ament-Velasquez S.L."/>
            <person name="Kruys A."/>
            <person name="Hutchinson M.I."/>
            <person name="Powell A.J."/>
            <person name="Barry K."/>
            <person name="Miller A.N."/>
            <person name="Grigoriev I.V."/>
            <person name="Debuchy R."/>
            <person name="Gladieux P."/>
            <person name="Hiltunen Thoren M."/>
            <person name="Johannesson H."/>
        </authorList>
    </citation>
    <scope>NUCLEOTIDE SEQUENCE</scope>
    <source>
        <strain evidence="20">CBS 508.74</strain>
    </source>
</reference>
<feature type="binding site" evidence="14">
    <location>
        <position position="491"/>
    </location>
    <ligand>
        <name>ATP</name>
        <dbReference type="ChEBI" id="CHEBI:30616"/>
    </ligand>
</feature>
<dbReference type="PANTHER" id="PTHR24092:SF174">
    <property type="entry name" value="PHOSPHOLIPID-TRANSPORTING ATPASE DNF3-RELATED"/>
    <property type="match status" value="1"/>
</dbReference>
<dbReference type="NCBIfam" id="TIGR01494">
    <property type="entry name" value="ATPase_P-type"/>
    <property type="match status" value="1"/>
</dbReference>
<dbReference type="GO" id="GO:0005524">
    <property type="term" value="F:ATP binding"/>
    <property type="evidence" value="ECO:0007669"/>
    <property type="project" value="UniProtKB-UniRule"/>
</dbReference>
<dbReference type="Gene3D" id="3.40.50.1000">
    <property type="entry name" value="HAD superfamily/HAD-like"/>
    <property type="match status" value="1"/>
</dbReference>
<dbReference type="FunFam" id="3.40.1110.10:FF:000090">
    <property type="entry name" value="Phospholipid-transporting ATPase"/>
    <property type="match status" value="1"/>
</dbReference>
<feature type="compositionally biased region" description="Polar residues" evidence="17">
    <location>
        <begin position="759"/>
        <end position="775"/>
    </location>
</feature>
<dbReference type="Gene3D" id="2.70.150.10">
    <property type="entry name" value="Calcium-transporting ATPase, cytoplasmic transduction domain A"/>
    <property type="match status" value="1"/>
</dbReference>
<feature type="compositionally biased region" description="Basic and acidic residues" evidence="17">
    <location>
        <begin position="1452"/>
        <end position="1476"/>
    </location>
</feature>
<dbReference type="PROSITE" id="PS00154">
    <property type="entry name" value="ATPASE_E1_E2"/>
    <property type="match status" value="1"/>
</dbReference>
<evidence type="ECO:0000256" key="12">
    <source>
        <dbReference type="ARBA" id="ARBA00049128"/>
    </source>
</evidence>
<feature type="transmembrane region" description="Helical" evidence="16">
    <location>
        <begin position="1237"/>
        <end position="1254"/>
    </location>
</feature>
<dbReference type="GO" id="GO:0045332">
    <property type="term" value="P:phospholipid translocation"/>
    <property type="evidence" value="ECO:0007669"/>
    <property type="project" value="TreeGrafter"/>
</dbReference>
<comment type="cofactor">
    <cofactor evidence="15">
        <name>Mg(2+)</name>
        <dbReference type="ChEBI" id="CHEBI:18420"/>
    </cofactor>
</comment>
<feature type="active site" description="4-aspartylphosphate intermediate" evidence="13">
    <location>
        <position position="490"/>
    </location>
</feature>
<dbReference type="PANTHER" id="PTHR24092">
    <property type="entry name" value="PROBABLE PHOSPHOLIPID-TRANSPORTING ATPASE"/>
    <property type="match status" value="1"/>
</dbReference>
<dbReference type="SUPFAM" id="SSF81653">
    <property type="entry name" value="Calcium ATPase, transduction domain A"/>
    <property type="match status" value="1"/>
</dbReference>
<dbReference type="GO" id="GO:0005886">
    <property type="term" value="C:plasma membrane"/>
    <property type="evidence" value="ECO:0007669"/>
    <property type="project" value="TreeGrafter"/>
</dbReference>
<dbReference type="GO" id="GO:0005802">
    <property type="term" value="C:trans-Golgi network"/>
    <property type="evidence" value="ECO:0007669"/>
    <property type="project" value="TreeGrafter"/>
</dbReference>
<dbReference type="InterPro" id="IPR032631">
    <property type="entry name" value="P-type_ATPase_N"/>
</dbReference>
<feature type="binding site" evidence="15">
    <location>
        <position position="490"/>
    </location>
    <ligand>
        <name>Mg(2+)</name>
        <dbReference type="ChEBI" id="CHEBI:18420"/>
    </ligand>
</feature>
<reference evidence="20" key="2">
    <citation type="submission" date="2023-05" db="EMBL/GenBank/DDBJ databases">
        <authorList>
            <consortium name="Lawrence Berkeley National Laboratory"/>
            <person name="Steindorff A."/>
            <person name="Hensen N."/>
            <person name="Bonometti L."/>
            <person name="Westerberg I."/>
            <person name="Brannstrom I.O."/>
            <person name="Guillou S."/>
            <person name="Cros-Aarteil S."/>
            <person name="Calhoun S."/>
            <person name="Haridas S."/>
            <person name="Kuo A."/>
            <person name="Mondo S."/>
            <person name="Pangilinan J."/>
            <person name="Riley R."/>
            <person name="Labutti K."/>
            <person name="Andreopoulos B."/>
            <person name="Lipzen A."/>
            <person name="Chen C."/>
            <person name="Yanf M."/>
            <person name="Daum C."/>
            <person name="Ng V."/>
            <person name="Clum A."/>
            <person name="Ohm R."/>
            <person name="Martin F."/>
            <person name="Silar P."/>
            <person name="Natvig D."/>
            <person name="Lalanne C."/>
            <person name="Gautier V."/>
            <person name="Ament-Velasquez S.L."/>
            <person name="Kruys A."/>
            <person name="Hutchinson M.I."/>
            <person name="Powell A.J."/>
            <person name="Barry K."/>
            <person name="Miller A.N."/>
            <person name="Grigoriev I.V."/>
            <person name="Debuchy R."/>
            <person name="Gladieux P."/>
            <person name="Thoren M.H."/>
            <person name="Johannesson H."/>
        </authorList>
    </citation>
    <scope>NUCLEOTIDE SEQUENCE</scope>
    <source>
        <strain evidence="20">CBS 508.74</strain>
    </source>
</reference>
<dbReference type="InterPro" id="IPR023214">
    <property type="entry name" value="HAD_sf"/>
</dbReference>
<feature type="binding site" evidence="14">
    <location>
        <position position="490"/>
    </location>
    <ligand>
        <name>ATP</name>
        <dbReference type="ChEBI" id="CHEBI:30616"/>
    </ligand>
</feature>
<feature type="transmembrane region" description="Helical" evidence="16">
    <location>
        <begin position="1266"/>
        <end position="1290"/>
    </location>
</feature>
<evidence type="ECO:0000256" key="13">
    <source>
        <dbReference type="PIRSR" id="PIRSR606539-1"/>
    </source>
</evidence>
<dbReference type="InterPro" id="IPR006539">
    <property type="entry name" value="P-type_ATPase_IV"/>
</dbReference>
<feature type="binding site" evidence="14">
    <location>
        <position position="1066"/>
    </location>
    <ligand>
        <name>ATP</name>
        <dbReference type="ChEBI" id="CHEBI:30616"/>
    </ligand>
</feature>
<dbReference type="InterPro" id="IPR023298">
    <property type="entry name" value="ATPase_P-typ_TM_dom_sf"/>
</dbReference>
<dbReference type="PRINTS" id="PR00119">
    <property type="entry name" value="CATATPASE"/>
</dbReference>
<dbReference type="GO" id="GO:0140326">
    <property type="term" value="F:ATPase-coupled intramembrane lipid transporter activity"/>
    <property type="evidence" value="ECO:0007669"/>
    <property type="project" value="UniProtKB-EC"/>
</dbReference>
<evidence type="ECO:0000256" key="7">
    <source>
        <dbReference type="ARBA" id="ARBA00022842"/>
    </source>
</evidence>
<feature type="binding site" evidence="14">
    <location>
        <position position="715"/>
    </location>
    <ligand>
        <name>ATP</name>
        <dbReference type="ChEBI" id="CHEBI:30616"/>
    </ligand>
</feature>
<dbReference type="Pfam" id="PF00702">
    <property type="entry name" value="Hydrolase"/>
    <property type="match status" value="1"/>
</dbReference>
<dbReference type="GO" id="GO:0000287">
    <property type="term" value="F:magnesium ion binding"/>
    <property type="evidence" value="ECO:0007669"/>
    <property type="project" value="UniProtKB-UniRule"/>
</dbReference>
<feature type="binding site" evidence="15">
    <location>
        <position position="1067"/>
    </location>
    <ligand>
        <name>Mg(2+)</name>
        <dbReference type="ChEBI" id="CHEBI:18420"/>
    </ligand>
</feature>
<evidence type="ECO:0000256" key="6">
    <source>
        <dbReference type="ARBA" id="ARBA00022840"/>
    </source>
</evidence>
<protein>
    <recommendedName>
        <fullName evidence="16">Phospholipid-transporting ATPase</fullName>
        <ecNumber evidence="16">7.6.2.1</ecNumber>
    </recommendedName>
</protein>
<evidence type="ECO:0000256" key="2">
    <source>
        <dbReference type="ARBA" id="ARBA00008109"/>
    </source>
</evidence>
<evidence type="ECO:0000256" key="14">
    <source>
        <dbReference type="PIRSR" id="PIRSR606539-2"/>
    </source>
</evidence>
<feature type="binding site" evidence="14">
    <location>
        <position position="1067"/>
    </location>
    <ligand>
        <name>ATP</name>
        <dbReference type="ChEBI" id="CHEBI:30616"/>
    </ligand>
</feature>
<evidence type="ECO:0000256" key="1">
    <source>
        <dbReference type="ARBA" id="ARBA00004141"/>
    </source>
</evidence>
<feature type="binding site" evidence="15">
    <location>
        <position position="1063"/>
    </location>
    <ligand>
        <name>Mg(2+)</name>
        <dbReference type="ChEBI" id="CHEBI:18420"/>
    </ligand>
</feature>
<evidence type="ECO:0000313" key="21">
    <source>
        <dbReference type="Proteomes" id="UP001302812"/>
    </source>
</evidence>
<dbReference type="InterPro" id="IPR001757">
    <property type="entry name" value="P_typ_ATPase"/>
</dbReference>
<dbReference type="InterPro" id="IPR008250">
    <property type="entry name" value="ATPase_P-typ_transduc_dom_A_sf"/>
</dbReference>
<evidence type="ECO:0000256" key="4">
    <source>
        <dbReference type="ARBA" id="ARBA00022723"/>
    </source>
</evidence>
<dbReference type="Pfam" id="PF13246">
    <property type="entry name" value="Cation_ATPase"/>
    <property type="match status" value="1"/>
</dbReference>
<proteinExistence type="inferred from homology"/>
<feature type="region of interest" description="Disordered" evidence="17">
    <location>
        <begin position="1395"/>
        <end position="1476"/>
    </location>
</feature>
<name>A0AAN6YV35_9PEZI</name>
<evidence type="ECO:0000256" key="3">
    <source>
        <dbReference type="ARBA" id="ARBA00022692"/>
    </source>
</evidence>
<dbReference type="Proteomes" id="UP001302812">
    <property type="component" value="Unassembled WGS sequence"/>
</dbReference>
<dbReference type="Gene3D" id="3.40.1110.10">
    <property type="entry name" value="Calcium-transporting ATPase, cytoplasmic domain N"/>
    <property type="match status" value="2"/>
</dbReference>
<feature type="binding site" evidence="14">
    <location>
        <position position="492"/>
    </location>
    <ligand>
        <name>ATP</name>
        <dbReference type="ChEBI" id="CHEBI:30616"/>
    </ligand>
</feature>
<keyword evidence="7 15" id="KW-0460">Magnesium</keyword>